<dbReference type="EMBL" id="JYDU01000007">
    <property type="protein sequence ID" value="KRY00638.1"/>
    <property type="molecule type" value="Genomic_DNA"/>
</dbReference>
<dbReference type="AlphaFoldDB" id="A0A0V0YJW6"/>
<organism evidence="1 2">
    <name type="scientific">Trichinella pseudospiralis</name>
    <name type="common">Parasitic roundworm</name>
    <dbReference type="NCBI Taxonomy" id="6337"/>
    <lineage>
        <taxon>Eukaryota</taxon>
        <taxon>Metazoa</taxon>
        <taxon>Ecdysozoa</taxon>
        <taxon>Nematoda</taxon>
        <taxon>Enoplea</taxon>
        <taxon>Dorylaimia</taxon>
        <taxon>Trichinellida</taxon>
        <taxon>Trichinellidae</taxon>
        <taxon>Trichinella</taxon>
    </lineage>
</organism>
<name>A0A0V0YJW6_TRIPS</name>
<comment type="caution">
    <text evidence="1">The sequence shown here is derived from an EMBL/GenBank/DDBJ whole genome shotgun (WGS) entry which is preliminary data.</text>
</comment>
<accession>A0A0V0YJW6</accession>
<evidence type="ECO:0000313" key="1">
    <source>
        <dbReference type="EMBL" id="KRY00638.1"/>
    </source>
</evidence>
<dbReference type="Proteomes" id="UP000054815">
    <property type="component" value="Unassembled WGS sequence"/>
</dbReference>
<reference evidence="1 2" key="1">
    <citation type="submission" date="2015-01" db="EMBL/GenBank/DDBJ databases">
        <title>Evolution of Trichinella species and genotypes.</title>
        <authorList>
            <person name="Korhonen P.K."/>
            <person name="Edoardo P."/>
            <person name="Giuseppe L.R."/>
            <person name="Gasser R.B."/>
        </authorList>
    </citation>
    <scope>NUCLEOTIDE SEQUENCE [LARGE SCALE GENOMIC DNA]</scope>
    <source>
        <strain evidence="1">ISS141</strain>
    </source>
</reference>
<protein>
    <submittedName>
        <fullName evidence="1">Uncharacterized protein</fullName>
    </submittedName>
</protein>
<proteinExistence type="predicted"/>
<evidence type="ECO:0000313" key="2">
    <source>
        <dbReference type="Proteomes" id="UP000054815"/>
    </source>
</evidence>
<gene>
    <name evidence="1" type="ORF">T4E_3730</name>
</gene>
<sequence>MSIFTGEFRKLRNQERNSTQSSLLPRNCGINCLEGWNMAYLNGSQSSVDFGLEYAENGIPFGLLVSGHVTDGPSDMYKVLKNYLLQKPRSTV</sequence>